<dbReference type="InterPro" id="IPR013783">
    <property type="entry name" value="Ig-like_fold"/>
</dbReference>
<organism evidence="3 4">
    <name type="scientific">Toxocara canis</name>
    <name type="common">Canine roundworm</name>
    <dbReference type="NCBI Taxonomy" id="6265"/>
    <lineage>
        <taxon>Eukaryota</taxon>
        <taxon>Metazoa</taxon>
        <taxon>Ecdysozoa</taxon>
        <taxon>Nematoda</taxon>
        <taxon>Chromadorea</taxon>
        <taxon>Rhabditida</taxon>
        <taxon>Spirurina</taxon>
        <taxon>Ascaridomorpha</taxon>
        <taxon>Ascaridoidea</taxon>
        <taxon>Toxocaridae</taxon>
        <taxon>Toxocara</taxon>
    </lineage>
</organism>
<dbReference type="PROSITE" id="PS50194">
    <property type="entry name" value="FILAMIN_REPEAT"/>
    <property type="match status" value="1"/>
</dbReference>
<accession>A0A183U9F2</accession>
<evidence type="ECO:0000313" key="4">
    <source>
        <dbReference type="WBParaSite" id="TCNE_0000512201-mRNA-1"/>
    </source>
</evidence>
<evidence type="ECO:0000256" key="1">
    <source>
        <dbReference type="PROSITE-ProRule" id="PRU00087"/>
    </source>
</evidence>
<dbReference type="WBParaSite" id="TCNE_0000512201-mRNA-1">
    <property type="protein sequence ID" value="TCNE_0000512201-mRNA-1"/>
    <property type="gene ID" value="TCNE_0000512201"/>
</dbReference>
<evidence type="ECO:0000313" key="3">
    <source>
        <dbReference type="Proteomes" id="UP000050794"/>
    </source>
</evidence>
<dbReference type="InterPro" id="IPR017868">
    <property type="entry name" value="Filamin/ABP280_repeat-like"/>
</dbReference>
<dbReference type="AlphaFoldDB" id="A0A183U9F2"/>
<dbReference type="EMBL" id="UYWY01011206">
    <property type="protein sequence ID" value="VDM34240.1"/>
    <property type="molecule type" value="Genomic_DNA"/>
</dbReference>
<sequence>MDWSNSGGIEATVRVTRDGLELPCTVKKVKPGLHVCSFTPKRAGLHLVDVMIDDVLLPGKHMQVSQV</sequence>
<dbReference type="SUPFAM" id="SSF81296">
    <property type="entry name" value="E set domains"/>
    <property type="match status" value="1"/>
</dbReference>
<proteinExistence type="predicted"/>
<gene>
    <name evidence="2" type="ORF">TCNE_LOCUS5122</name>
</gene>
<keyword evidence="3" id="KW-1185">Reference proteome</keyword>
<dbReference type="InterPro" id="IPR014756">
    <property type="entry name" value="Ig_E-set"/>
</dbReference>
<reference evidence="4" key="1">
    <citation type="submission" date="2016-06" db="UniProtKB">
        <authorList>
            <consortium name="WormBaseParasite"/>
        </authorList>
    </citation>
    <scope>IDENTIFICATION</scope>
</reference>
<dbReference type="Gene3D" id="2.60.40.10">
    <property type="entry name" value="Immunoglobulins"/>
    <property type="match status" value="1"/>
</dbReference>
<protein>
    <submittedName>
        <fullName evidence="4">FAD_binding_6 domain-containing protein</fullName>
    </submittedName>
</protein>
<dbReference type="Proteomes" id="UP000050794">
    <property type="component" value="Unassembled WGS sequence"/>
</dbReference>
<feature type="repeat" description="Filamin" evidence="1">
    <location>
        <begin position="1"/>
        <end position="66"/>
    </location>
</feature>
<dbReference type="Pfam" id="PF00630">
    <property type="entry name" value="Filamin"/>
    <property type="match status" value="1"/>
</dbReference>
<evidence type="ECO:0000313" key="2">
    <source>
        <dbReference type="EMBL" id="VDM34240.1"/>
    </source>
</evidence>
<reference evidence="2 3" key="2">
    <citation type="submission" date="2018-11" db="EMBL/GenBank/DDBJ databases">
        <authorList>
            <consortium name="Pathogen Informatics"/>
        </authorList>
    </citation>
    <scope>NUCLEOTIDE SEQUENCE [LARGE SCALE GENOMIC DNA]</scope>
</reference>
<name>A0A183U9F2_TOXCA</name>